<keyword evidence="1" id="KW-1133">Transmembrane helix</keyword>
<feature type="transmembrane region" description="Helical" evidence="1">
    <location>
        <begin position="12"/>
        <end position="36"/>
    </location>
</feature>
<keyword evidence="4" id="KW-1185">Reference proteome</keyword>
<evidence type="ECO:0000313" key="4">
    <source>
        <dbReference type="Proteomes" id="UP000799118"/>
    </source>
</evidence>
<dbReference type="Proteomes" id="UP000799118">
    <property type="component" value="Unassembled WGS sequence"/>
</dbReference>
<dbReference type="InterPro" id="IPR045339">
    <property type="entry name" value="DUF6534"/>
</dbReference>
<reference evidence="3" key="1">
    <citation type="journal article" date="2019" name="Environ. Microbiol.">
        <title>Fungal ecological strategies reflected in gene transcription - a case study of two litter decomposers.</title>
        <authorList>
            <person name="Barbi F."/>
            <person name="Kohler A."/>
            <person name="Barry K."/>
            <person name="Baskaran P."/>
            <person name="Daum C."/>
            <person name="Fauchery L."/>
            <person name="Ihrmark K."/>
            <person name="Kuo A."/>
            <person name="LaButti K."/>
            <person name="Lipzen A."/>
            <person name="Morin E."/>
            <person name="Grigoriev I.V."/>
            <person name="Henrissat B."/>
            <person name="Lindahl B."/>
            <person name="Martin F."/>
        </authorList>
    </citation>
    <scope>NUCLEOTIDE SEQUENCE</scope>
    <source>
        <strain evidence="3">JB14</strain>
    </source>
</reference>
<evidence type="ECO:0000313" key="3">
    <source>
        <dbReference type="EMBL" id="KAE9408675.1"/>
    </source>
</evidence>
<feature type="transmembrane region" description="Helical" evidence="1">
    <location>
        <begin position="192"/>
        <end position="214"/>
    </location>
</feature>
<evidence type="ECO:0000256" key="1">
    <source>
        <dbReference type="SAM" id="Phobius"/>
    </source>
</evidence>
<gene>
    <name evidence="3" type="ORF">BT96DRAFT_932456</name>
</gene>
<dbReference type="OrthoDB" id="2929525at2759"/>
<dbReference type="PANTHER" id="PTHR40465">
    <property type="entry name" value="CHROMOSOME 1, WHOLE GENOME SHOTGUN SEQUENCE"/>
    <property type="match status" value="1"/>
</dbReference>
<keyword evidence="1" id="KW-0472">Membrane</keyword>
<dbReference type="Pfam" id="PF20152">
    <property type="entry name" value="DUF6534"/>
    <property type="match status" value="1"/>
</dbReference>
<feature type="transmembrane region" description="Helical" evidence="1">
    <location>
        <begin position="48"/>
        <end position="71"/>
    </location>
</feature>
<accession>A0A6A4IJF7</accession>
<feature type="domain" description="DUF6534" evidence="2">
    <location>
        <begin position="156"/>
        <end position="232"/>
    </location>
</feature>
<organism evidence="3 4">
    <name type="scientific">Gymnopus androsaceus JB14</name>
    <dbReference type="NCBI Taxonomy" id="1447944"/>
    <lineage>
        <taxon>Eukaryota</taxon>
        <taxon>Fungi</taxon>
        <taxon>Dikarya</taxon>
        <taxon>Basidiomycota</taxon>
        <taxon>Agaricomycotina</taxon>
        <taxon>Agaricomycetes</taxon>
        <taxon>Agaricomycetidae</taxon>
        <taxon>Agaricales</taxon>
        <taxon>Marasmiineae</taxon>
        <taxon>Omphalotaceae</taxon>
        <taxon>Gymnopus</taxon>
    </lineage>
</organism>
<keyword evidence="1" id="KW-0812">Transmembrane</keyword>
<feature type="transmembrane region" description="Helical" evidence="1">
    <location>
        <begin position="109"/>
        <end position="139"/>
    </location>
</feature>
<feature type="transmembrane region" description="Helical" evidence="1">
    <location>
        <begin position="145"/>
        <end position="169"/>
    </location>
</feature>
<name>A0A6A4IJF7_9AGAR</name>
<evidence type="ECO:0000259" key="2">
    <source>
        <dbReference type="Pfam" id="PF20152"/>
    </source>
</evidence>
<sequence length="233" mass="25898">MPSAPSFDSAQLLGAIELGAFASVLLYGVLMMQGHFYLTHCRSDSRILVLFVCFVLVLETAHTATIIHIVWSATVTGTILQLSNPAVITISVQAYYFHRIRQLSGKIWISLVGWGVTIVCFGAGIFLCYKSFTIGAFAWQSTWGWLIKASFASIASIDIFITGLLVFYLKRVSTPLNEAPVMESSVELINRLIIWTVETGMLTSITSIVVLISFQMMNLNYVWFGLFFSLGKR</sequence>
<dbReference type="EMBL" id="ML769390">
    <property type="protein sequence ID" value="KAE9408675.1"/>
    <property type="molecule type" value="Genomic_DNA"/>
</dbReference>
<protein>
    <recommendedName>
        <fullName evidence="2">DUF6534 domain-containing protein</fullName>
    </recommendedName>
</protein>
<proteinExistence type="predicted"/>
<dbReference type="AlphaFoldDB" id="A0A6A4IJF7"/>
<dbReference type="PANTHER" id="PTHR40465:SF1">
    <property type="entry name" value="DUF6534 DOMAIN-CONTAINING PROTEIN"/>
    <property type="match status" value="1"/>
</dbReference>